<feature type="domain" description="Methyl-accepting transducer" evidence="5">
    <location>
        <begin position="118"/>
        <end position="343"/>
    </location>
</feature>
<evidence type="ECO:0000313" key="6">
    <source>
        <dbReference type="EMBL" id="GBF50084.1"/>
    </source>
</evidence>
<dbReference type="GO" id="GO:0006935">
    <property type="term" value="P:chemotaxis"/>
    <property type="evidence" value="ECO:0007669"/>
    <property type="project" value="UniProtKB-KW"/>
</dbReference>
<evidence type="ECO:0000256" key="2">
    <source>
        <dbReference type="ARBA" id="ARBA00029447"/>
    </source>
</evidence>
<evidence type="ECO:0000259" key="5">
    <source>
        <dbReference type="PROSITE" id="PS50111"/>
    </source>
</evidence>
<evidence type="ECO:0000256" key="4">
    <source>
        <dbReference type="SAM" id="Phobius"/>
    </source>
</evidence>
<feature type="transmembrane region" description="Helical" evidence="4">
    <location>
        <begin position="12"/>
        <end position="32"/>
    </location>
</feature>
<keyword evidence="4" id="KW-0472">Membrane</keyword>
<keyword evidence="7" id="KW-1185">Reference proteome</keyword>
<dbReference type="InterPro" id="IPR004089">
    <property type="entry name" value="MCPsignal_dom"/>
</dbReference>
<keyword evidence="4" id="KW-1133">Transmembrane helix</keyword>
<accession>A0A2P2DZM1</accession>
<dbReference type="Gene3D" id="1.10.287.950">
    <property type="entry name" value="Methyl-accepting chemotaxis protein"/>
    <property type="match status" value="1"/>
</dbReference>
<dbReference type="RefSeq" id="WP_135355021.1">
    <property type="nucleotide sequence ID" value="NZ_BFBB01000003.1"/>
</dbReference>
<dbReference type="PROSITE" id="PS50111">
    <property type="entry name" value="CHEMOTAXIS_TRANSDUC_2"/>
    <property type="match status" value="1"/>
</dbReference>
<keyword evidence="4" id="KW-0812">Transmembrane</keyword>
<dbReference type="GO" id="GO:0007165">
    <property type="term" value="P:signal transduction"/>
    <property type="evidence" value="ECO:0007669"/>
    <property type="project" value="UniProtKB-KW"/>
</dbReference>
<dbReference type="SUPFAM" id="SSF58104">
    <property type="entry name" value="Methyl-accepting chemotaxis protein (MCP) signaling domain"/>
    <property type="match status" value="1"/>
</dbReference>
<comment type="caution">
    <text evidence="6">The sequence shown here is derived from an EMBL/GenBank/DDBJ whole genome shotgun (WGS) entry which is preliminary data.</text>
</comment>
<dbReference type="OrthoDB" id="319733at2"/>
<reference evidence="6 7" key="1">
    <citation type="submission" date="2018-02" db="EMBL/GenBank/DDBJ databases">
        <title>Novel Leptospira species isolated from soil and water in Japan.</title>
        <authorList>
            <person name="Nakao R."/>
            <person name="Masuzawa T."/>
        </authorList>
    </citation>
    <scope>NUCLEOTIDE SEQUENCE [LARGE SCALE GENOMIC DNA]</scope>
    <source>
        <strain evidence="6 7">YH101</strain>
    </source>
</reference>
<evidence type="ECO:0000256" key="1">
    <source>
        <dbReference type="ARBA" id="ARBA00022500"/>
    </source>
</evidence>
<evidence type="ECO:0000256" key="3">
    <source>
        <dbReference type="PROSITE-ProRule" id="PRU00284"/>
    </source>
</evidence>
<dbReference type="Pfam" id="PF00015">
    <property type="entry name" value="MCPsignal"/>
    <property type="match status" value="1"/>
</dbReference>
<dbReference type="AlphaFoldDB" id="A0A2P2DZM1"/>
<keyword evidence="1" id="KW-0145">Chemotaxis</keyword>
<keyword evidence="3" id="KW-0807">Transducer</keyword>
<dbReference type="Proteomes" id="UP000245133">
    <property type="component" value="Unassembled WGS sequence"/>
</dbReference>
<dbReference type="PANTHER" id="PTHR43531">
    <property type="entry name" value="PROTEIN ICFG"/>
    <property type="match status" value="1"/>
</dbReference>
<dbReference type="InterPro" id="IPR051310">
    <property type="entry name" value="MCP_chemotaxis"/>
</dbReference>
<organism evidence="6 7">
    <name type="scientific">Leptospira ryugenii</name>
    <dbReference type="NCBI Taxonomy" id="1917863"/>
    <lineage>
        <taxon>Bacteria</taxon>
        <taxon>Pseudomonadati</taxon>
        <taxon>Spirochaetota</taxon>
        <taxon>Spirochaetia</taxon>
        <taxon>Leptospirales</taxon>
        <taxon>Leptospiraceae</taxon>
        <taxon>Leptospira</taxon>
    </lineage>
</organism>
<dbReference type="GO" id="GO:0005886">
    <property type="term" value="C:plasma membrane"/>
    <property type="evidence" value="ECO:0007669"/>
    <property type="project" value="TreeGrafter"/>
</dbReference>
<feature type="transmembrane region" description="Helical" evidence="4">
    <location>
        <begin position="38"/>
        <end position="61"/>
    </location>
</feature>
<sequence>MKDWSTFFFKSLENLFLIACQSIGICGFLFLYNSPGNQLTSVILGSLYLVLLFIYWAFILWKQRKNAKKMQVIFHPLLDLSLRGIDLPDFLEYLEDNFQQIQTKIDATYQHLESLNEELGGVYTQVEEIYKVVATLAEDEVLFLDSVKSTSLDIETMLEIVTIVIEEIQLRGRTFENMVSQTAEGKSKVTKSTDILATLADSTVGMLKLTDFINEVTKKTNLLSINAAIESAHLGDKGKGFAVIADEMRTLAIQTSLNANEIKGLLNQSVQLTDDAHQLSKEAGEAFSEIFDGVQATHGTIAEVVQTISELKSRGFSVQEKTKVLNSISHIVKDVSGEVYGLIVQVNFHLDEIKKSGLELENKMKELTESYSWLKRISIKIKDQMEAIFKEIDAQV</sequence>
<dbReference type="GO" id="GO:0004888">
    <property type="term" value="F:transmembrane signaling receptor activity"/>
    <property type="evidence" value="ECO:0007669"/>
    <property type="project" value="TreeGrafter"/>
</dbReference>
<dbReference type="PANTHER" id="PTHR43531:SF11">
    <property type="entry name" value="METHYL-ACCEPTING CHEMOTAXIS PROTEIN 3"/>
    <property type="match status" value="1"/>
</dbReference>
<name>A0A2P2DZM1_9LEPT</name>
<dbReference type="SMART" id="SM00283">
    <property type="entry name" value="MA"/>
    <property type="match status" value="1"/>
</dbReference>
<evidence type="ECO:0000313" key="7">
    <source>
        <dbReference type="Proteomes" id="UP000245133"/>
    </source>
</evidence>
<proteinExistence type="inferred from homology"/>
<protein>
    <recommendedName>
        <fullName evidence="5">Methyl-accepting transducer domain-containing protein</fullName>
    </recommendedName>
</protein>
<comment type="similarity">
    <text evidence="2">Belongs to the methyl-accepting chemotaxis (MCP) protein family.</text>
</comment>
<gene>
    <name evidence="6" type="ORF">LPTSP4_16080</name>
</gene>
<dbReference type="EMBL" id="BFBB01000003">
    <property type="protein sequence ID" value="GBF50084.1"/>
    <property type="molecule type" value="Genomic_DNA"/>
</dbReference>